<protein>
    <submittedName>
        <fullName evidence="1">Uncharacterized protein</fullName>
    </submittedName>
</protein>
<gene>
    <name evidence="1" type="ORF">PHMEG_00014303</name>
</gene>
<reference evidence="2" key="1">
    <citation type="submission" date="2017-03" db="EMBL/GenBank/DDBJ databases">
        <title>Phytopthora megakarya and P. palmivora, two closely related causual agents of cacao black pod achieved similar genome size and gene model numbers by different mechanisms.</title>
        <authorList>
            <person name="Ali S."/>
            <person name="Shao J."/>
            <person name="Larry D.J."/>
            <person name="Kronmiller B."/>
            <person name="Shen D."/>
            <person name="Strem M.D."/>
            <person name="Melnick R.L."/>
            <person name="Guiltinan M.J."/>
            <person name="Tyler B.M."/>
            <person name="Meinhardt L.W."/>
            <person name="Bailey B.A."/>
        </authorList>
    </citation>
    <scope>NUCLEOTIDE SEQUENCE [LARGE SCALE GENOMIC DNA]</scope>
    <source>
        <strain evidence="2">zdho120</strain>
    </source>
</reference>
<accession>A0A225W4L8</accession>
<dbReference type="EMBL" id="NBNE01001821">
    <property type="protein sequence ID" value="OWZ12522.1"/>
    <property type="molecule type" value="Genomic_DNA"/>
</dbReference>
<dbReference type="Proteomes" id="UP000198211">
    <property type="component" value="Unassembled WGS sequence"/>
</dbReference>
<evidence type="ECO:0000313" key="2">
    <source>
        <dbReference type="Proteomes" id="UP000198211"/>
    </source>
</evidence>
<sequence length="181" mass="20410">MAFEELTTKEYWMRHWPQEKMASSPCTEIPFGVDDVGLGIIHCASVVVAEFYILVTKDYATPAMILLDLVGPTPQPLFTCLQGMVACVLEILRMLPELGPCSNPQDLSSKANSPSIDMALRPPGTTHDLPLASSYADWIDFDDYRMYDEDGRLVFGNVGIYLKQRVYMDEHRNWVQKQAST</sequence>
<proteinExistence type="predicted"/>
<comment type="caution">
    <text evidence="1">The sequence shown here is derived from an EMBL/GenBank/DDBJ whole genome shotgun (WGS) entry which is preliminary data.</text>
</comment>
<evidence type="ECO:0000313" key="1">
    <source>
        <dbReference type="EMBL" id="OWZ12522.1"/>
    </source>
</evidence>
<keyword evidence="2" id="KW-1185">Reference proteome</keyword>
<organism evidence="1 2">
    <name type="scientific">Phytophthora megakarya</name>
    <dbReference type="NCBI Taxonomy" id="4795"/>
    <lineage>
        <taxon>Eukaryota</taxon>
        <taxon>Sar</taxon>
        <taxon>Stramenopiles</taxon>
        <taxon>Oomycota</taxon>
        <taxon>Peronosporomycetes</taxon>
        <taxon>Peronosporales</taxon>
        <taxon>Peronosporaceae</taxon>
        <taxon>Phytophthora</taxon>
    </lineage>
</organism>
<dbReference type="AlphaFoldDB" id="A0A225W4L8"/>
<name>A0A225W4L8_9STRA</name>